<dbReference type="OrthoDB" id="122438at2759"/>
<feature type="domain" description="PiggyBac transposable element-derived protein" evidence="2">
    <location>
        <begin position="2"/>
        <end position="143"/>
    </location>
</feature>
<evidence type="ECO:0000259" key="2">
    <source>
        <dbReference type="Pfam" id="PF13843"/>
    </source>
</evidence>
<dbReference type="Pfam" id="PF13843">
    <property type="entry name" value="DDE_Tnp_1_7"/>
    <property type="match status" value="1"/>
</dbReference>
<accession>A0A1E1WQY2</accession>
<name>A0A1E1WQY2_PECGO</name>
<evidence type="ECO:0000313" key="3">
    <source>
        <dbReference type="EMBL" id="JAT89435.1"/>
    </source>
</evidence>
<feature type="non-terminal residue" evidence="3">
    <location>
        <position position="1"/>
    </location>
</feature>
<evidence type="ECO:0000256" key="1">
    <source>
        <dbReference type="SAM" id="MobiDB-lite"/>
    </source>
</evidence>
<sequence length="273" mass="31478">SYLYKQGIYSLGTVQLNRLPKVKLPDKKKIMKKDIPRGFHEENTTTYDNVEVSATIWKDNKPVTLLSTYVGALPVTTVQRYDKKQKKRVDIDCPKVIREYNANMEGVDLMDSFIGRYRIRIKSRKWTMRLFYHMLDMTIINAWILSRKINALKGQKSLRLAEFRLALADTLCELDDTGNSSGASSPTTKRGRPSSASIEKAIQEVKRKRVPGQTAPGKDVRLDKVAHWPVWSDRGRCKYPFCKGYTQTICIKCGVFLCFNKKNNCFHKYHITN</sequence>
<protein>
    <recommendedName>
        <fullName evidence="2">PiggyBac transposable element-derived protein domain-containing protein</fullName>
    </recommendedName>
</protein>
<proteinExistence type="predicted"/>
<organism evidence="3">
    <name type="scientific">Pectinophora gossypiella</name>
    <name type="common">Cotton pink bollworm</name>
    <name type="synonym">Depressaria gossypiella</name>
    <dbReference type="NCBI Taxonomy" id="13191"/>
    <lineage>
        <taxon>Eukaryota</taxon>
        <taxon>Metazoa</taxon>
        <taxon>Ecdysozoa</taxon>
        <taxon>Arthropoda</taxon>
        <taxon>Hexapoda</taxon>
        <taxon>Insecta</taxon>
        <taxon>Pterygota</taxon>
        <taxon>Neoptera</taxon>
        <taxon>Endopterygota</taxon>
        <taxon>Lepidoptera</taxon>
        <taxon>Glossata</taxon>
        <taxon>Ditrysia</taxon>
        <taxon>Gelechioidea</taxon>
        <taxon>Gelechiidae</taxon>
        <taxon>Apatetrinae</taxon>
        <taxon>Pectinophora</taxon>
    </lineage>
</organism>
<feature type="compositionally biased region" description="Polar residues" evidence="1">
    <location>
        <begin position="177"/>
        <end position="188"/>
    </location>
</feature>
<dbReference type="InterPro" id="IPR029526">
    <property type="entry name" value="PGBD"/>
</dbReference>
<gene>
    <name evidence="3" type="ORF">g.29</name>
</gene>
<dbReference type="AlphaFoldDB" id="A0A1E1WQY2"/>
<dbReference type="EMBL" id="GDQN01001619">
    <property type="protein sequence ID" value="JAT89435.1"/>
    <property type="molecule type" value="Transcribed_RNA"/>
</dbReference>
<dbReference type="PANTHER" id="PTHR47272">
    <property type="entry name" value="DDE_TNP_1_7 DOMAIN-CONTAINING PROTEIN"/>
    <property type="match status" value="1"/>
</dbReference>
<feature type="region of interest" description="Disordered" evidence="1">
    <location>
        <begin position="177"/>
        <end position="197"/>
    </location>
</feature>
<reference evidence="3" key="1">
    <citation type="submission" date="2015-09" db="EMBL/GenBank/DDBJ databases">
        <title>De novo assembly of Pectinophora gossypiella (Pink Bollworm) gut transcriptome.</title>
        <authorList>
            <person name="Tassone E.E."/>
        </authorList>
    </citation>
    <scope>NUCLEOTIDE SEQUENCE</scope>
</reference>